<dbReference type="PROSITE" id="PS50110">
    <property type="entry name" value="RESPONSE_REGULATORY"/>
    <property type="match status" value="1"/>
</dbReference>
<dbReference type="Proteomes" id="UP001595796">
    <property type="component" value="Unassembled WGS sequence"/>
</dbReference>
<dbReference type="InterPro" id="IPR036890">
    <property type="entry name" value="HATPase_C_sf"/>
</dbReference>
<dbReference type="RefSeq" id="WP_114955358.1">
    <property type="nucleotide sequence ID" value="NZ_JBHSJF010000001.1"/>
</dbReference>
<dbReference type="EC" id="2.7.13.3" evidence="2"/>
<evidence type="ECO:0000259" key="10">
    <source>
        <dbReference type="PROSITE" id="PS50109"/>
    </source>
</evidence>
<dbReference type="InterPro" id="IPR001789">
    <property type="entry name" value="Sig_transdc_resp-reg_receiver"/>
</dbReference>
<reference evidence="13" key="1">
    <citation type="journal article" date="2019" name="Int. J. Syst. Evol. Microbiol.">
        <title>The Global Catalogue of Microorganisms (GCM) 10K type strain sequencing project: providing services to taxonomists for standard genome sequencing and annotation.</title>
        <authorList>
            <consortium name="The Broad Institute Genomics Platform"/>
            <consortium name="The Broad Institute Genome Sequencing Center for Infectious Disease"/>
            <person name="Wu L."/>
            <person name="Ma J."/>
        </authorList>
    </citation>
    <scope>NUCLEOTIDE SEQUENCE [LARGE SCALE GENOMIC DNA]</scope>
    <source>
        <strain evidence="13">CGMCC 1.16444</strain>
    </source>
</reference>
<sequence>MSDDTASPGAVPGGIRVLYVDDDAGLRRLVERALTRHGFEVGFASNGDEGLARLREERFDVVTLDHFMPGKDGLETLEEIQQLPDAPPVIYVTGADESRIAVAALKAGATDYVIKDVEGIFLELLRSAVLQAVQQRQLQREKEEAERQVRLGRDRAELLLREVNHRVANSLQLVSSLVSMQTAAVSDAAARDALTETQGRIAAIGQIHRRLYTSEDVRFVEVGTYLEGLIEELRGALQGDGRIHQITVEAVQLLLPTDQVVSLGMIVTELVTNAYKYAYPDGRSGPIRVTLKTGEGCHILCVEDEGIGWSGQGGSATGTGLGTRIIHSMARALGGPMEFDREHRGTRVMLRIVQS</sequence>
<accession>A0ABV9YUR0</accession>
<evidence type="ECO:0000256" key="8">
    <source>
        <dbReference type="PROSITE-ProRule" id="PRU00169"/>
    </source>
</evidence>
<dbReference type="PANTHER" id="PTHR41523">
    <property type="entry name" value="TWO-COMPONENT SYSTEM SENSOR PROTEIN"/>
    <property type="match status" value="1"/>
</dbReference>
<dbReference type="SMART" id="SM00387">
    <property type="entry name" value="HATPase_c"/>
    <property type="match status" value="1"/>
</dbReference>
<keyword evidence="7" id="KW-0067">ATP-binding</keyword>
<dbReference type="InterPro" id="IPR011006">
    <property type="entry name" value="CheY-like_superfamily"/>
</dbReference>
<evidence type="ECO:0000313" key="12">
    <source>
        <dbReference type="EMBL" id="MFC5066578.1"/>
    </source>
</evidence>
<dbReference type="Pfam" id="PF00072">
    <property type="entry name" value="Response_reg"/>
    <property type="match status" value="1"/>
</dbReference>
<dbReference type="InterPro" id="IPR011495">
    <property type="entry name" value="Sig_transdc_His_kin_sub2_dim/P"/>
</dbReference>
<protein>
    <recommendedName>
        <fullName evidence="2">histidine kinase</fullName>
        <ecNumber evidence="2">2.7.13.3</ecNumber>
    </recommendedName>
</protein>
<dbReference type="SUPFAM" id="SSF55874">
    <property type="entry name" value="ATPase domain of HSP90 chaperone/DNA topoisomerase II/histidine kinase"/>
    <property type="match status" value="1"/>
</dbReference>
<dbReference type="Pfam" id="PF13581">
    <property type="entry name" value="HATPase_c_2"/>
    <property type="match status" value="1"/>
</dbReference>
<proteinExistence type="predicted"/>
<keyword evidence="5" id="KW-0547">Nucleotide-binding</keyword>
<keyword evidence="6 12" id="KW-0418">Kinase</keyword>
<feature type="domain" description="Histidine kinase" evidence="10">
    <location>
        <begin position="162"/>
        <end position="355"/>
    </location>
</feature>
<dbReference type="PANTHER" id="PTHR41523:SF8">
    <property type="entry name" value="ETHYLENE RESPONSE SENSOR PROTEIN"/>
    <property type="match status" value="1"/>
</dbReference>
<feature type="coiled-coil region" evidence="9">
    <location>
        <begin position="128"/>
        <end position="162"/>
    </location>
</feature>
<dbReference type="InterPro" id="IPR005467">
    <property type="entry name" value="His_kinase_dom"/>
</dbReference>
<dbReference type="EMBL" id="JBHSJF010000001">
    <property type="protein sequence ID" value="MFC5066578.1"/>
    <property type="molecule type" value="Genomic_DNA"/>
</dbReference>
<dbReference type="InterPro" id="IPR003594">
    <property type="entry name" value="HATPase_dom"/>
</dbReference>
<dbReference type="GO" id="GO:0004673">
    <property type="term" value="F:protein histidine kinase activity"/>
    <property type="evidence" value="ECO:0007669"/>
    <property type="project" value="UniProtKB-EC"/>
</dbReference>
<organism evidence="12 13">
    <name type="scientific">Flaviflagellibacter deserti</name>
    <dbReference type="NCBI Taxonomy" id="2267266"/>
    <lineage>
        <taxon>Bacteria</taxon>
        <taxon>Pseudomonadati</taxon>
        <taxon>Pseudomonadota</taxon>
        <taxon>Alphaproteobacteria</taxon>
        <taxon>Hyphomicrobiales</taxon>
        <taxon>Flaviflagellibacter</taxon>
    </lineage>
</organism>
<dbReference type="Gene3D" id="3.30.450.20">
    <property type="entry name" value="PAS domain"/>
    <property type="match status" value="1"/>
</dbReference>
<evidence type="ECO:0000256" key="3">
    <source>
        <dbReference type="ARBA" id="ARBA00022553"/>
    </source>
</evidence>
<keyword evidence="4 12" id="KW-0808">Transferase</keyword>
<evidence type="ECO:0000313" key="13">
    <source>
        <dbReference type="Proteomes" id="UP001595796"/>
    </source>
</evidence>
<dbReference type="SMART" id="SM00448">
    <property type="entry name" value="REC"/>
    <property type="match status" value="1"/>
</dbReference>
<evidence type="ECO:0000256" key="6">
    <source>
        <dbReference type="ARBA" id="ARBA00022777"/>
    </source>
</evidence>
<dbReference type="Pfam" id="PF07568">
    <property type="entry name" value="HisKA_2"/>
    <property type="match status" value="1"/>
</dbReference>
<evidence type="ECO:0000256" key="4">
    <source>
        <dbReference type="ARBA" id="ARBA00022679"/>
    </source>
</evidence>
<evidence type="ECO:0000256" key="2">
    <source>
        <dbReference type="ARBA" id="ARBA00012438"/>
    </source>
</evidence>
<dbReference type="Gene3D" id="3.30.565.10">
    <property type="entry name" value="Histidine kinase-like ATPase, C-terminal domain"/>
    <property type="match status" value="1"/>
</dbReference>
<name>A0ABV9YUR0_9HYPH</name>
<evidence type="ECO:0000256" key="7">
    <source>
        <dbReference type="ARBA" id="ARBA00022840"/>
    </source>
</evidence>
<comment type="caution">
    <text evidence="12">The sequence shown here is derived from an EMBL/GenBank/DDBJ whole genome shotgun (WGS) entry which is preliminary data.</text>
</comment>
<evidence type="ECO:0000256" key="1">
    <source>
        <dbReference type="ARBA" id="ARBA00000085"/>
    </source>
</evidence>
<dbReference type="CDD" id="cd00156">
    <property type="entry name" value="REC"/>
    <property type="match status" value="1"/>
</dbReference>
<feature type="modified residue" description="4-aspartylphosphate" evidence="8">
    <location>
        <position position="65"/>
    </location>
</feature>
<gene>
    <name evidence="12" type="ORF">ACFPFW_00945</name>
</gene>
<feature type="domain" description="Response regulatory" evidence="11">
    <location>
        <begin position="16"/>
        <end position="130"/>
    </location>
</feature>
<dbReference type="SUPFAM" id="SSF52172">
    <property type="entry name" value="CheY-like"/>
    <property type="match status" value="1"/>
</dbReference>
<evidence type="ECO:0000256" key="9">
    <source>
        <dbReference type="SAM" id="Coils"/>
    </source>
</evidence>
<keyword evidence="13" id="KW-1185">Reference proteome</keyword>
<dbReference type="Gene3D" id="3.40.50.2300">
    <property type="match status" value="1"/>
</dbReference>
<comment type="catalytic activity">
    <reaction evidence="1">
        <text>ATP + protein L-histidine = ADP + protein N-phospho-L-histidine.</text>
        <dbReference type="EC" id="2.7.13.3"/>
    </reaction>
</comment>
<keyword evidence="3 8" id="KW-0597">Phosphoprotein</keyword>
<evidence type="ECO:0000259" key="11">
    <source>
        <dbReference type="PROSITE" id="PS50110"/>
    </source>
</evidence>
<keyword evidence="9" id="KW-0175">Coiled coil</keyword>
<evidence type="ECO:0000256" key="5">
    <source>
        <dbReference type="ARBA" id="ARBA00022741"/>
    </source>
</evidence>
<dbReference type="PROSITE" id="PS50109">
    <property type="entry name" value="HIS_KIN"/>
    <property type="match status" value="1"/>
</dbReference>